<protein>
    <submittedName>
        <fullName evidence="5">D-alanyl-D-alanine carboxypeptidase/D-alanyl-D-alanine-endopeptidase</fullName>
        <ecNumber evidence="5">3.4.16.4</ecNumber>
    </submittedName>
</protein>
<evidence type="ECO:0000256" key="2">
    <source>
        <dbReference type="ARBA" id="ARBA00022801"/>
    </source>
</evidence>
<proteinExistence type="inferred from homology"/>
<comment type="similarity">
    <text evidence="1">Belongs to the peptidase S13 family.</text>
</comment>
<dbReference type="EMBL" id="SMNA01000005">
    <property type="protein sequence ID" value="TDE94255.1"/>
    <property type="molecule type" value="Genomic_DNA"/>
</dbReference>
<keyword evidence="4" id="KW-0812">Transmembrane</keyword>
<name>A0ABY2E425_9MICO</name>
<feature type="compositionally biased region" description="Pro residues" evidence="3">
    <location>
        <begin position="80"/>
        <end position="92"/>
    </location>
</feature>
<dbReference type="Pfam" id="PF02113">
    <property type="entry name" value="Peptidase_S13"/>
    <property type="match status" value="2"/>
</dbReference>
<evidence type="ECO:0000256" key="4">
    <source>
        <dbReference type="SAM" id="Phobius"/>
    </source>
</evidence>
<gene>
    <name evidence="5" type="primary">dacB</name>
    <name evidence="5" type="ORF">EXU48_12565</name>
</gene>
<dbReference type="Gene3D" id="3.40.710.10">
    <property type="entry name" value="DD-peptidase/beta-lactamase superfamily"/>
    <property type="match status" value="2"/>
</dbReference>
<feature type="transmembrane region" description="Helical" evidence="4">
    <location>
        <begin position="46"/>
        <end position="66"/>
    </location>
</feature>
<reference evidence="5 6" key="1">
    <citation type="submission" date="2019-03" db="EMBL/GenBank/DDBJ databases">
        <title>Genomic features of bacteria from cold environments.</title>
        <authorList>
            <person name="Shen L."/>
        </authorList>
    </citation>
    <scope>NUCLEOTIDE SEQUENCE [LARGE SCALE GENOMIC DNA]</scope>
    <source>
        <strain evidence="6">T3246-1</strain>
    </source>
</reference>
<feature type="region of interest" description="Disordered" evidence="3">
    <location>
        <begin position="76"/>
        <end position="104"/>
    </location>
</feature>
<keyword evidence="2 5" id="KW-0378">Hydrolase</keyword>
<evidence type="ECO:0000313" key="6">
    <source>
        <dbReference type="Proteomes" id="UP000504882"/>
    </source>
</evidence>
<dbReference type="PRINTS" id="PR00922">
    <property type="entry name" value="DADACBPTASE3"/>
</dbReference>
<keyword evidence="4" id="KW-0472">Membrane</keyword>
<evidence type="ECO:0000256" key="1">
    <source>
        <dbReference type="ARBA" id="ARBA00006096"/>
    </source>
</evidence>
<dbReference type="EC" id="3.4.16.4" evidence="5"/>
<sequence length="507" mass="51269">MVLAIVCPTPARAAASRWRQVAAGGGRGPDGVSVARTKRRRRRRRGLAVGLVLALVIVGLGGYAYLDITDQAPGVLTDDPPWPDADPFPDPASPTVASPAEAPGVDPDAPVPTADALAALTAPLFEDARVGPTPGVSVRDVATGEELYASSATNPYVPASTLKLLTGVAVLETYGDRHTFTTEVVGADDGTITLVAGGDITVAADAGDPEATIGHAGLGDLAEQVATELLAQGRTEVALTLDDTLFTGPALAPDWGEVDLAGGWAMPIMPLAVNIGIVDGVTRRSSDAALAAAGDFAAALAARGITVTGDVTRAARPETATVLGSVESAPLRDIVAYMMQHSDNVLAEVLGRMTAVQTGQEASFVGAGIAVLDVIARLGVDVTGAQFQDTSGLSRDSTLTPRMLTDTTVLIAAGGRPELLAAVQALPVAHLEGTLADRLGDTDAAGTLSAKTGTLPQVVSLAGLVTTSDGRLLAFSVLANSFPPGAAYQARVAIDAWAAGLAACGCS</sequence>
<keyword evidence="5" id="KW-0645">Protease</keyword>
<accession>A0ABY2E425</accession>
<organism evidence="5 6">
    <name type="scientific">Occultella glacieicola</name>
    <dbReference type="NCBI Taxonomy" id="2518684"/>
    <lineage>
        <taxon>Bacteria</taxon>
        <taxon>Bacillati</taxon>
        <taxon>Actinomycetota</taxon>
        <taxon>Actinomycetes</taxon>
        <taxon>Micrococcales</taxon>
        <taxon>Ruaniaceae</taxon>
        <taxon>Occultella</taxon>
    </lineage>
</organism>
<dbReference type="InterPro" id="IPR000667">
    <property type="entry name" value="Peptidase_S13"/>
</dbReference>
<dbReference type="SUPFAM" id="SSF56601">
    <property type="entry name" value="beta-lactamase/transpeptidase-like"/>
    <property type="match status" value="1"/>
</dbReference>
<keyword evidence="6" id="KW-1185">Reference proteome</keyword>
<comment type="caution">
    <text evidence="5">The sequence shown here is derived from an EMBL/GenBank/DDBJ whole genome shotgun (WGS) entry which is preliminary data.</text>
</comment>
<dbReference type="InterPro" id="IPR012338">
    <property type="entry name" value="Beta-lactam/transpept-like"/>
</dbReference>
<keyword evidence="5" id="KW-0121">Carboxypeptidase</keyword>
<evidence type="ECO:0000313" key="5">
    <source>
        <dbReference type="EMBL" id="TDE94255.1"/>
    </source>
</evidence>
<keyword evidence="4" id="KW-1133">Transmembrane helix</keyword>
<dbReference type="PANTHER" id="PTHR30023">
    <property type="entry name" value="D-ALANYL-D-ALANINE CARBOXYPEPTIDASE"/>
    <property type="match status" value="1"/>
</dbReference>
<dbReference type="Proteomes" id="UP000504882">
    <property type="component" value="Unassembled WGS sequence"/>
</dbReference>
<evidence type="ECO:0000256" key="3">
    <source>
        <dbReference type="SAM" id="MobiDB-lite"/>
    </source>
</evidence>
<dbReference type="GO" id="GO:0009002">
    <property type="term" value="F:serine-type D-Ala-D-Ala carboxypeptidase activity"/>
    <property type="evidence" value="ECO:0007669"/>
    <property type="project" value="UniProtKB-EC"/>
</dbReference>
<feature type="region of interest" description="Disordered" evidence="3">
    <location>
        <begin position="20"/>
        <end position="39"/>
    </location>
</feature>
<dbReference type="PANTHER" id="PTHR30023:SF0">
    <property type="entry name" value="PENICILLIN-SENSITIVE CARBOXYPEPTIDASE A"/>
    <property type="match status" value="1"/>
</dbReference>
<dbReference type="NCBIfam" id="TIGR00666">
    <property type="entry name" value="PBP4"/>
    <property type="match status" value="1"/>
</dbReference>